<gene>
    <name evidence="1" type="ORF">A0J61_00304</name>
</gene>
<dbReference type="AlphaFoldDB" id="A0A1C7NSI4"/>
<accession>A0A1C7NSI4</accession>
<organism evidence="1 2">
    <name type="scientific">Choanephora cucurbitarum</name>
    <dbReference type="NCBI Taxonomy" id="101091"/>
    <lineage>
        <taxon>Eukaryota</taxon>
        <taxon>Fungi</taxon>
        <taxon>Fungi incertae sedis</taxon>
        <taxon>Mucoromycota</taxon>
        <taxon>Mucoromycotina</taxon>
        <taxon>Mucoromycetes</taxon>
        <taxon>Mucorales</taxon>
        <taxon>Mucorineae</taxon>
        <taxon>Choanephoraceae</taxon>
        <taxon>Choanephoroideae</taxon>
        <taxon>Choanephora</taxon>
    </lineage>
</organism>
<keyword evidence="2" id="KW-1185">Reference proteome</keyword>
<name>A0A1C7NSI4_9FUNG</name>
<evidence type="ECO:0000313" key="2">
    <source>
        <dbReference type="Proteomes" id="UP000093000"/>
    </source>
</evidence>
<comment type="caution">
    <text evidence="1">The sequence shown here is derived from an EMBL/GenBank/DDBJ whole genome shotgun (WGS) entry which is preliminary data.</text>
</comment>
<dbReference type="EMBL" id="LUGH01000006">
    <property type="protein sequence ID" value="OBZ91636.1"/>
    <property type="molecule type" value="Genomic_DNA"/>
</dbReference>
<proteinExistence type="predicted"/>
<sequence>MQTKGVLFANKAIFKNLCSIVYLHFTCCKAFLYQEEDKARPIFRVQQMMAILLNKQVMRF</sequence>
<evidence type="ECO:0000313" key="1">
    <source>
        <dbReference type="EMBL" id="OBZ91636.1"/>
    </source>
</evidence>
<reference evidence="1 2" key="1">
    <citation type="submission" date="2016-03" db="EMBL/GenBank/DDBJ databases">
        <title>Choanephora cucurbitarum.</title>
        <authorList>
            <person name="Min B."/>
            <person name="Park H."/>
            <person name="Park J.-H."/>
            <person name="Shin H.-D."/>
            <person name="Choi I.-G."/>
        </authorList>
    </citation>
    <scope>NUCLEOTIDE SEQUENCE [LARGE SCALE GENOMIC DNA]</scope>
    <source>
        <strain evidence="1 2">KUS-F28377</strain>
    </source>
</reference>
<dbReference type="InParanoid" id="A0A1C7NSI4"/>
<dbReference type="Proteomes" id="UP000093000">
    <property type="component" value="Unassembled WGS sequence"/>
</dbReference>
<protein>
    <submittedName>
        <fullName evidence="1">Uncharacterized protein</fullName>
    </submittedName>
</protein>